<dbReference type="CDD" id="cd00442">
    <property type="entry name" value="Lyz-like"/>
    <property type="match status" value="1"/>
</dbReference>
<gene>
    <name evidence="2" type="ORF">D6850_11480</name>
</gene>
<organism evidence="2 3">
    <name type="scientific">Roseovarius spongiae</name>
    <dbReference type="NCBI Taxonomy" id="2320272"/>
    <lineage>
        <taxon>Bacteria</taxon>
        <taxon>Pseudomonadati</taxon>
        <taxon>Pseudomonadota</taxon>
        <taxon>Alphaproteobacteria</taxon>
        <taxon>Rhodobacterales</taxon>
        <taxon>Roseobacteraceae</taxon>
        <taxon>Roseovarius</taxon>
    </lineage>
</organism>
<dbReference type="RefSeq" id="WP_121167043.1">
    <property type="nucleotide sequence ID" value="NZ_RAPE01000003.1"/>
</dbReference>
<feature type="domain" description="Transglycosylase SLT" evidence="1">
    <location>
        <begin position="8"/>
        <end position="193"/>
    </location>
</feature>
<accession>A0A3A8ARZ0</accession>
<dbReference type="OrthoDB" id="9789144at2"/>
<dbReference type="Pfam" id="PF19489">
    <property type="entry name" value="SLT_4"/>
    <property type="match status" value="1"/>
</dbReference>
<evidence type="ECO:0000259" key="1">
    <source>
        <dbReference type="Pfam" id="PF19489"/>
    </source>
</evidence>
<dbReference type="InterPro" id="IPR045795">
    <property type="entry name" value="SLT_4"/>
</dbReference>
<evidence type="ECO:0000313" key="2">
    <source>
        <dbReference type="EMBL" id="RKF13817.1"/>
    </source>
</evidence>
<evidence type="ECO:0000313" key="3">
    <source>
        <dbReference type="Proteomes" id="UP000281128"/>
    </source>
</evidence>
<dbReference type="Proteomes" id="UP000281128">
    <property type="component" value="Unassembled WGS sequence"/>
</dbReference>
<dbReference type="PROSITE" id="PS51257">
    <property type="entry name" value="PROKAR_LIPOPROTEIN"/>
    <property type="match status" value="1"/>
</dbReference>
<protein>
    <submittedName>
        <fullName evidence="2">Lytic transglycosylase</fullName>
    </submittedName>
</protein>
<dbReference type="InterPro" id="IPR023346">
    <property type="entry name" value="Lysozyme-like_dom_sf"/>
</dbReference>
<comment type="caution">
    <text evidence="2">The sequence shown here is derived from an EMBL/GenBank/DDBJ whole genome shotgun (WGS) entry which is preliminary data.</text>
</comment>
<dbReference type="AlphaFoldDB" id="A0A3A8ARZ0"/>
<dbReference type="EMBL" id="RAPE01000003">
    <property type="protein sequence ID" value="RKF13817.1"/>
    <property type="molecule type" value="Genomic_DNA"/>
</dbReference>
<name>A0A3A8ARZ0_9RHOB</name>
<proteinExistence type="predicted"/>
<dbReference type="SUPFAM" id="SSF53955">
    <property type="entry name" value="Lysozyme-like"/>
    <property type="match status" value="1"/>
</dbReference>
<keyword evidence="3" id="KW-1185">Reference proteome</keyword>
<dbReference type="Gene3D" id="1.10.530.10">
    <property type="match status" value="1"/>
</dbReference>
<sequence length="200" mass="22908">MSRQLRAALLLLLIAACGRGGSYGSSPSTMDDACAILRERPNYKRAFRAVERRYGVPMHVQMATIYQESKFVSDARTPFRYTLGIIPMGRQSSAFGYSQALDGTWDEYVQDTRSRRARRDNINDATDFMGWYMAESNQRLGIPLSDARRQYLAYHEGRTGYARGSYRNKAWLMRVAQTVEDRAATYEVQLRRCGGRRGLF</sequence>
<reference evidence="2 3" key="1">
    <citation type="submission" date="2018-09" db="EMBL/GenBank/DDBJ databases">
        <title>Roseovarius spongiae sp. nov., isolated from a marine sponge.</title>
        <authorList>
            <person name="Zhuang L."/>
            <person name="Luo L."/>
        </authorList>
    </citation>
    <scope>NUCLEOTIDE SEQUENCE [LARGE SCALE GENOMIC DNA]</scope>
    <source>
        <strain evidence="2 3">HN-E21</strain>
    </source>
</reference>